<reference evidence="10 11" key="1">
    <citation type="submission" date="2019-04" db="EMBL/GenBank/DDBJ databases">
        <title>Vagococcus sp. nov., isolated from faeces of yaks (Bos grunniens).</title>
        <authorList>
            <person name="Ge Y."/>
        </authorList>
    </citation>
    <scope>NUCLEOTIDE SEQUENCE [LARGE SCALE GENOMIC DNA]</scope>
    <source>
        <strain evidence="10 11">MN-17</strain>
    </source>
</reference>
<feature type="active site" description="Proton acceptor" evidence="6">
    <location>
        <position position="349"/>
    </location>
</feature>
<dbReference type="Pfam" id="PF02803">
    <property type="entry name" value="Thiolase_C"/>
    <property type="match status" value="1"/>
</dbReference>
<dbReference type="PANTHER" id="PTHR18919:SF107">
    <property type="entry name" value="ACETYL-COA ACETYLTRANSFERASE, CYTOSOLIC"/>
    <property type="match status" value="1"/>
</dbReference>
<evidence type="ECO:0000256" key="4">
    <source>
        <dbReference type="ARBA" id="ARBA00023315"/>
    </source>
</evidence>
<keyword evidence="4 7" id="KW-0012">Acyltransferase</keyword>
<dbReference type="PIRSF" id="PIRSF000429">
    <property type="entry name" value="Ac-CoA_Ac_transf"/>
    <property type="match status" value="1"/>
</dbReference>
<evidence type="ECO:0000259" key="8">
    <source>
        <dbReference type="Pfam" id="PF00108"/>
    </source>
</evidence>
<dbReference type="Pfam" id="PF00108">
    <property type="entry name" value="Thiolase_N"/>
    <property type="match status" value="1"/>
</dbReference>
<dbReference type="AlphaFoldDB" id="A0A4D7CRA1"/>
<evidence type="ECO:0000256" key="2">
    <source>
        <dbReference type="ARBA" id="ARBA00012705"/>
    </source>
</evidence>
<evidence type="ECO:0000256" key="1">
    <source>
        <dbReference type="ARBA" id="ARBA00010982"/>
    </source>
</evidence>
<dbReference type="PROSITE" id="PS00099">
    <property type="entry name" value="THIOLASE_3"/>
    <property type="match status" value="1"/>
</dbReference>
<dbReference type="InterPro" id="IPR020610">
    <property type="entry name" value="Thiolase_AS"/>
</dbReference>
<dbReference type="RefSeq" id="WP_136953420.1">
    <property type="nucleotide sequence ID" value="NZ_CP039712.1"/>
</dbReference>
<evidence type="ECO:0000256" key="3">
    <source>
        <dbReference type="ARBA" id="ARBA00022679"/>
    </source>
</evidence>
<evidence type="ECO:0000256" key="5">
    <source>
        <dbReference type="ARBA" id="ARBA00030755"/>
    </source>
</evidence>
<dbReference type="PROSITE" id="PS00737">
    <property type="entry name" value="THIOLASE_2"/>
    <property type="match status" value="1"/>
</dbReference>
<feature type="domain" description="Thiolase N-terminal" evidence="8">
    <location>
        <begin position="4"/>
        <end position="262"/>
    </location>
</feature>
<feature type="active site" description="Proton acceptor" evidence="6">
    <location>
        <position position="379"/>
    </location>
</feature>
<dbReference type="InterPro" id="IPR020617">
    <property type="entry name" value="Thiolase_C"/>
</dbReference>
<dbReference type="Proteomes" id="UP000298615">
    <property type="component" value="Chromosome"/>
</dbReference>
<evidence type="ECO:0000256" key="6">
    <source>
        <dbReference type="PIRSR" id="PIRSR000429-1"/>
    </source>
</evidence>
<dbReference type="InterPro" id="IPR020615">
    <property type="entry name" value="Thiolase_acyl_enz_int_AS"/>
</dbReference>
<name>A0A4D7CRA1_9ENTE</name>
<dbReference type="InterPro" id="IPR016039">
    <property type="entry name" value="Thiolase-like"/>
</dbReference>
<dbReference type="CDD" id="cd00751">
    <property type="entry name" value="thiolase"/>
    <property type="match status" value="1"/>
</dbReference>
<dbReference type="Gene3D" id="3.40.47.10">
    <property type="match status" value="2"/>
</dbReference>
<accession>A0A4D7CRA1</accession>
<dbReference type="InterPro" id="IPR020613">
    <property type="entry name" value="Thiolase_CS"/>
</dbReference>
<dbReference type="FunFam" id="3.40.47.10:FF:000010">
    <property type="entry name" value="Acetyl-CoA acetyltransferase (Thiolase)"/>
    <property type="match status" value="1"/>
</dbReference>
<dbReference type="InterPro" id="IPR002155">
    <property type="entry name" value="Thiolase"/>
</dbReference>
<dbReference type="NCBIfam" id="TIGR01930">
    <property type="entry name" value="AcCoA-C-Actrans"/>
    <property type="match status" value="1"/>
</dbReference>
<evidence type="ECO:0000256" key="7">
    <source>
        <dbReference type="RuleBase" id="RU003557"/>
    </source>
</evidence>
<feature type="active site" description="Acyl-thioester intermediate" evidence="6">
    <location>
        <position position="88"/>
    </location>
</feature>
<dbReference type="EC" id="2.3.1.9" evidence="2"/>
<dbReference type="EMBL" id="CP039712">
    <property type="protein sequence ID" value="QCI86589.1"/>
    <property type="molecule type" value="Genomic_DNA"/>
</dbReference>
<protein>
    <recommendedName>
        <fullName evidence="2">acetyl-CoA C-acetyltransferase</fullName>
        <ecNumber evidence="2">2.3.1.9</ecNumber>
    </recommendedName>
    <alternativeName>
        <fullName evidence="5">Acetoacetyl-CoA thiolase</fullName>
    </alternativeName>
</protein>
<evidence type="ECO:0000313" key="10">
    <source>
        <dbReference type="EMBL" id="QCI86589.1"/>
    </source>
</evidence>
<sequence length="392" mass="41001">MKNVVIVEAQRTPIGKFGGAFADVSAVELGVTAAKAALNKAGIQPHQVDEVIIGNVLSAGLGQNVARQVALGLSIPQEKPAFTVNMVCGSGMKAIMLGAQAIQTGQSEVVLVGGTENMTQAPYLDMTRRWGNKMGTDEIYDSILKDGLTDAIGDYHMGITAENLSEKYQISRQAQDEFAANSQRKAIKAMDMGKFVDEIAPVVKSSRKGQLETVETDEYPRRGVTAEGIASMRPAFKRDGTVTAANASGINDGAAMLVLMSAEKAQAYNLPIMAEIISYATAGVSPDVMGEGPIPATKKALEQVNLEISDLSLVEANEAFAAQSLAVIEGLSLNPDIVNVNGGAIALGHPIGASGARIMVSLIHEMQKQGAEYGLGTLCIGGGQGASIIVKR</sequence>
<dbReference type="PANTHER" id="PTHR18919">
    <property type="entry name" value="ACETYL-COA C-ACYLTRANSFERASE"/>
    <property type="match status" value="1"/>
</dbReference>
<evidence type="ECO:0000259" key="9">
    <source>
        <dbReference type="Pfam" id="PF02803"/>
    </source>
</evidence>
<dbReference type="GO" id="GO:0003985">
    <property type="term" value="F:acetyl-CoA C-acetyltransferase activity"/>
    <property type="evidence" value="ECO:0007669"/>
    <property type="project" value="UniProtKB-EC"/>
</dbReference>
<organism evidence="10 11">
    <name type="scientific">Vagococcus zengguangii</name>
    <dbReference type="NCBI Taxonomy" id="2571750"/>
    <lineage>
        <taxon>Bacteria</taxon>
        <taxon>Bacillati</taxon>
        <taxon>Bacillota</taxon>
        <taxon>Bacilli</taxon>
        <taxon>Lactobacillales</taxon>
        <taxon>Enterococcaceae</taxon>
        <taxon>Vagococcus</taxon>
    </lineage>
</organism>
<dbReference type="InterPro" id="IPR020616">
    <property type="entry name" value="Thiolase_N"/>
</dbReference>
<dbReference type="KEGG" id="vao:FA707_06225"/>
<proteinExistence type="inferred from homology"/>
<dbReference type="PROSITE" id="PS00098">
    <property type="entry name" value="THIOLASE_1"/>
    <property type="match status" value="1"/>
</dbReference>
<comment type="similarity">
    <text evidence="1 7">Belongs to the thiolase-like superfamily. Thiolase family.</text>
</comment>
<keyword evidence="3 7" id="KW-0808">Transferase</keyword>
<keyword evidence="11" id="KW-1185">Reference proteome</keyword>
<evidence type="ECO:0000313" key="11">
    <source>
        <dbReference type="Proteomes" id="UP000298615"/>
    </source>
</evidence>
<feature type="domain" description="Thiolase C-terminal" evidence="9">
    <location>
        <begin position="271"/>
        <end position="391"/>
    </location>
</feature>
<dbReference type="SUPFAM" id="SSF53901">
    <property type="entry name" value="Thiolase-like"/>
    <property type="match status" value="2"/>
</dbReference>
<gene>
    <name evidence="10" type="ORF">FA707_06225</name>
</gene>